<dbReference type="Gene3D" id="3.50.50.60">
    <property type="entry name" value="FAD/NAD(P)-binding domain"/>
    <property type="match status" value="1"/>
</dbReference>
<keyword evidence="2" id="KW-0285">Flavoprotein</keyword>
<evidence type="ECO:0000256" key="3">
    <source>
        <dbReference type="ARBA" id="ARBA00022827"/>
    </source>
</evidence>
<keyword evidence="3" id="KW-0274">FAD</keyword>
<evidence type="ECO:0000256" key="2">
    <source>
        <dbReference type="ARBA" id="ARBA00022630"/>
    </source>
</evidence>
<dbReference type="InterPro" id="IPR036188">
    <property type="entry name" value="FAD/NAD-bd_sf"/>
</dbReference>
<dbReference type="GO" id="GO:0005737">
    <property type="term" value="C:cytoplasm"/>
    <property type="evidence" value="ECO:0007669"/>
    <property type="project" value="TreeGrafter"/>
</dbReference>
<feature type="domain" description="FAD/NAD(P)-binding" evidence="5">
    <location>
        <begin position="6"/>
        <end position="117"/>
    </location>
</feature>
<organism evidence="6">
    <name type="scientific">marine metagenome</name>
    <dbReference type="NCBI Taxonomy" id="408172"/>
    <lineage>
        <taxon>unclassified sequences</taxon>
        <taxon>metagenomes</taxon>
        <taxon>ecological metagenomes</taxon>
    </lineage>
</organism>
<evidence type="ECO:0000256" key="4">
    <source>
        <dbReference type="ARBA" id="ARBA00023002"/>
    </source>
</evidence>
<dbReference type="EMBL" id="UINC01072480">
    <property type="protein sequence ID" value="SVC08144.1"/>
    <property type="molecule type" value="Genomic_DNA"/>
</dbReference>
<evidence type="ECO:0000256" key="1">
    <source>
        <dbReference type="ARBA" id="ARBA00001974"/>
    </source>
</evidence>
<keyword evidence="4" id="KW-0560">Oxidoreductase</keyword>
<name>A0A382J7I8_9ZZZZ</name>
<proteinExistence type="predicted"/>
<dbReference type="InterPro" id="IPR050446">
    <property type="entry name" value="FAD-oxidoreductase/Apoptosis"/>
</dbReference>
<reference evidence="6" key="1">
    <citation type="submission" date="2018-05" db="EMBL/GenBank/DDBJ databases">
        <authorList>
            <person name="Lanie J.A."/>
            <person name="Ng W.-L."/>
            <person name="Kazmierczak K.M."/>
            <person name="Andrzejewski T.M."/>
            <person name="Davidsen T.M."/>
            <person name="Wayne K.J."/>
            <person name="Tettelin H."/>
            <person name="Glass J.I."/>
            <person name="Rusch D."/>
            <person name="Podicherti R."/>
            <person name="Tsui H.-C.T."/>
            <person name="Winkler M.E."/>
        </authorList>
    </citation>
    <scope>NUCLEOTIDE SEQUENCE</scope>
</reference>
<evidence type="ECO:0000259" key="5">
    <source>
        <dbReference type="Pfam" id="PF07992"/>
    </source>
</evidence>
<evidence type="ECO:0000313" key="6">
    <source>
        <dbReference type="EMBL" id="SVC08144.1"/>
    </source>
</evidence>
<dbReference type="GO" id="GO:0016651">
    <property type="term" value="F:oxidoreductase activity, acting on NAD(P)H"/>
    <property type="evidence" value="ECO:0007669"/>
    <property type="project" value="TreeGrafter"/>
</dbReference>
<protein>
    <recommendedName>
        <fullName evidence="5">FAD/NAD(P)-binding domain-containing protein</fullName>
    </recommendedName>
</protein>
<dbReference type="Pfam" id="PF07992">
    <property type="entry name" value="Pyr_redox_2"/>
    <property type="match status" value="1"/>
</dbReference>
<dbReference type="SUPFAM" id="SSF51905">
    <property type="entry name" value="FAD/NAD(P)-binding domain"/>
    <property type="match status" value="1"/>
</dbReference>
<dbReference type="InterPro" id="IPR023753">
    <property type="entry name" value="FAD/NAD-binding_dom"/>
</dbReference>
<feature type="non-terminal residue" evidence="6">
    <location>
        <position position="118"/>
    </location>
</feature>
<dbReference type="PANTHER" id="PTHR43557">
    <property type="entry name" value="APOPTOSIS-INDUCING FACTOR 1"/>
    <property type="match status" value="1"/>
</dbReference>
<gene>
    <name evidence="6" type="ORF">METZ01_LOCUS260998</name>
</gene>
<comment type="cofactor">
    <cofactor evidence="1">
        <name>FAD</name>
        <dbReference type="ChEBI" id="CHEBI:57692"/>
    </cofactor>
</comment>
<dbReference type="PANTHER" id="PTHR43557:SF2">
    <property type="entry name" value="RIESKE DOMAIN-CONTAINING PROTEIN-RELATED"/>
    <property type="match status" value="1"/>
</dbReference>
<accession>A0A382J7I8</accession>
<sequence length="118" mass="13432">MTQKQNLIILGGGQAAAYAAKEIRSIDNVSNVTIISEENFLPYERPPLSKDCLLNKKTFDQVFFFPKDFYENNNINFVDNKKIVDIDFDNNSLFSSNGDKFVYNKLLIATGSVNRKLI</sequence>
<dbReference type="AlphaFoldDB" id="A0A382J7I8"/>